<accession>A0A4Q2KD13</accession>
<evidence type="ECO:0000313" key="12">
    <source>
        <dbReference type="EMBL" id="RXZ61181.1"/>
    </source>
</evidence>
<keyword evidence="8 10" id="KW-0717">Septation</keyword>
<dbReference type="GO" id="GO:0005525">
    <property type="term" value="F:GTP binding"/>
    <property type="evidence" value="ECO:0007669"/>
    <property type="project" value="UniProtKB-UniRule"/>
</dbReference>
<dbReference type="InterPro" id="IPR006073">
    <property type="entry name" value="GTP-bd"/>
</dbReference>
<dbReference type="AlphaFoldDB" id="A0A4Q2KD13"/>
<dbReference type="InterPro" id="IPR019987">
    <property type="entry name" value="GTP-bd_ribosome_bio_YsxC"/>
</dbReference>
<evidence type="ECO:0000256" key="6">
    <source>
        <dbReference type="ARBA" id="ARBA00022842"/>
    </source>
</evidence>
<keyword evidence="3 10" id="KW-0132">Cell division</keyword>
<name>A0A4Q2KD13_9FIRM</name>
<evidence type="ECO:0000313" key="13">
    <source>
        <dbReference type="Proteomes" id="UP000291269"/>
    </source>
</evidence>
<evidence type="ECO:0000256" key="8">
    <source>
        <dbReference type="ARBA" id="ARBA00023210"/>
    </source>
</evidence>
<dbReference type="CDD" id="cd01876">
    <property type="entry name" value="YihA_EngB"/>
    <property type="match status" value="1"/>
</dbReference>
<dbReference type="InterPro" id="IPR030393">
    <property type="entry name" value="G_ENGB_dom"/>
</dbReference>
<dbReference type="Gene3D" id="3.40.50.300">
    <property type="entry name" value="P-loop containing nucleotide triphosphate hydrolases"/>
    <property type="match status" value="1"/>
</dbReference>
<evidence type="ECO:0000256" key="7">
    <source>
        <dbReference type="ARBA" id="ARBA00023134"/>
    </source>
</evidence>
<evidence type="ECO:0000256" key="2">
    <source>
        <dbReference type="ARBA" id="ARBA00009638"/>
    </source>
</evidence>
<dbReference type="OrthoDB" id="9804921at2"/>
<dbReference type="PANTHER" id="PTHR11649">
    <property type="entry name" value="MSS1/TRME-RELATED GTP-BINDING PROTEIN"/>
    <property type="match status" value="1"/>
</dbReference>
<evidence type="ECO:0000256" key="1">
    <source>
        <dbReference type="ARBA" id="ARBA00001946"/>
    </source>
</evidence>
<comment type="similarity">
    <text evidence="2 10">Belongs to the TRAFAC class TrmE-Era-EngA-EngB-Septin-like GTPase superfamily. EngB GTPase family.</text>
</comment>
<evidence type="ECO:0000256" key="4">
    <source>
        <dbReference type="ARBA" id="ARBA00022723"/>
    </source>
</evidence>
<dbReference type="PROSITE" id="PS51706">
    <property type="entry name" value="G_ENGB"/>
    <property type="match status" value="1"/>
</dbReference>
<evidence type="ECO:0000256" key="3">
    <source>
        <dbReference type="ARBA" id="ARBA00022618"/>
    </source>
</evidence>
<comment type="cofactor">
    <cofactor evidence="1">
        <name>Mg(2+)</name>
        <dbReference type="ChEBI" id="CHEBI:18420"/>
    </cofactor>
</comment>
<keyword evidence="4" id="KW-0479">Metal-binding</keyword>
<evidence type="ECO:0000256" key="9">
    <source>
        <dbReference type="ARBA" id="ARBA00023306"/>
    </source>
</evidence>
<dbReference type="PANTHER" id="PTHR11649:SF13">
    <property type="entry name" value="ENGB-TYPE G DOMAIN-CONTAINING PROTEIN"/>
    <property type="match status" value="1"/>
</dbReference>
<keyword evidence="5 10" id="KW-0547">Nucleotide-binding</keyword>
<keyword evidence="13" id="KW-1185">Reference proteome</keyword>
<keyword evidence="9 10" id="KW-0131">Cell cycle</keyword>
<protein>
    <recommendedName>
        <fullName evidence="10">Probable GTP-binding protein EngB</fullName>
    </recommendedName>
</protein>
<organism evidence="12 13">
    <name type="scientific">Candidatus Borkfalkia ceftriaxoniphila</name>
    <dbReference type="NCBI Taxonomy" id="2508949"/>
    <lineage>
        <taxon>Bacteria</taxon>
        <taxon>Bacillati</taxon>
        <taxon>Bacillota</taxon>
        <taxon>Clostridia</taxon>
        <taxon>Christensenellales</taxon>
        <taxon>Christensenellaceae</taxon>
        <taxon>Candidatus Borkfalkia</taxon>
    </lineage>
</organism>
<dbReference type="SUPFAM" id="SSF52540">
    <property type="entry name" value="P-loop containing nucleoside triphosphate hydrolases"/>
    <property type="match status" value="1"/>
</dbReference>
<gene>
    <name evidence="10" type="primary">engB</name>
    <name evidence="12" type="ORF">ESZ91_02010</name>
</gene>
<proteinExistence type="inferred from homology"/>
<dbReference type="Pfam" id="PF01926">
    <property type="entry name" value="MMR_HSR1"/>
    <property type="match status" value="1"/>
</dbReference>
<evidence type="ECO:0000256" key="5">
    <source>
        <dbReference type="ARBA" id="ARBA00022741"/>
    </source>
</evidence>
<keyword evidence="6" id="KW-0460">Magnesium</keyword>
<dbReference type="HAMAP" id="MF_00321">
    <property type="entry name" value="GTPase_EngB"/>
    <property type="match status" value="1"/>
</dbReference>
<evidence type="ECO:0000256" key="10">
    <source>
        <dbReference type="HAMAP-Rule" id="MF_00321"/>
    </source>
</evidence>
<dbReference type="Proteomes" id="UP000291269">
    <property type="component" value="Unassembled WGS sequence"/>
</dbReference>
<reference evidence="12 13" key="1">
    <citation type="journal article" date="2019" name="Gut">
        <title>Antibiotics-induced monodominance of a novel gut bacterial order.</title>
        <authorList>
            <person name="Hildebrand F."/>
            <person name="Moitinho-Silva L."/>
            <person name="Blasche S."/>
            <person name="Jahn M.T."/>
            <person name="Gossmann T.I."/>
            <person name="Heuerta-Cepas J."/>
            <person name="Hercog R."/>
            <person name="Luetge M."/>
            <person name="Bahram M."/>
            <person name="Pryszlak A."/>
            <person name="Alves R.J."/>
            <person name="Waszak S.M."/>
            <person name="Zhu A."/>
            <person name="Ye L."/>
            <person name="Costea P.I."/>
            <person name="Aalvink S."/>
            <person name="Belzer C."/>
            <person name="Forslund S.K."/>
            <person name="Sunagawa S."/>
            <person name="Hentschel U."/>
            <person name="Merten C."/>
            <person name="Patil K.R."/>
            <person name="Benes V."/>
            <person name="Bork P."/>
        </authorList>
    </citation>
    <scope>NUCLEOTIDE SEQUENCE [LARGE SCALE GENOMIC DNA]</scope>
    <source>
        <strain evidence="12 13">HDS1380</strain>
    </source>
</reference>
<sequence>MILIKDAKFVVSAADKKGFLKPDKPMIAVCGKSNVGKSSFINMLANKNKLARTSGDPGRTRLVNYFDFGEFLLADLPGYGFARVSKAEKDKWGKMLDDFFAEKENIAHVFALADIRHDPTRDDLTMIDYLYYERIPFTVVATKSDKLAKTRVKDAVRRIAAAFKTGEGNVLPVSAVTKKGKDEVLSLIEKICTLETETEEEL</sequence>
<dbReference type="EMBL" id="SDOZ01000002">
    <property type="protein sequence ID" value="RXZ61181.1"/>
    <property type="molecule type" value="Genomic_DNA"/>
</dbReference>
<keyword evidence="7 10" id="KW-0342">GTP-binding</keyword>
<dbReference type="GO" id="GO:0000917">
    <property type="term" value="P:division septum assembly"/>
    <property type="evidence" value="ECO:0007669"/>
    <property type="project" value="UniProtKB-KW"/>
</dbReference>
<dbReference type="RefSeq" id="WP_129223611.1">
    <property type="nucleotide sequence ID" value="NZ_SDOZ01000002.1"/>
</dbReference>
<evidence type="ECO:0000259" key="11">
    <source>
        <dbReference type="PROSITE" id="PS51706"/>
    </source>
</evidence>
<feature type="domain" description="EngB-type G" evidence="11">
    <location>
        <begin position="23"/>
        <end position="194"/>
    </location>
</feature>
<dbReference type="NCBIfam" id="TIGR03598">
    <property type="entry name" value="GTPase_YsxC"/>
    <property type="match status" value="1"/>
</dbReference>
<dbReference type="InterPro" id="IPR027417">
    <property type="entry name" value="P-loop_NTPase"/>
</dbReference>
<dbReference type="GO" id="GO:0005829">
    <property type="term" value="C:cytosol"/>
    <property type="evidence" value="ECO:0007669"/>
    <property type="project" value="TreeGrafter"/>
</dbReference>
<dbReference type="GO" id="GO:0046872">
    <property type="term" value="F:metal ion binding"/>
    <property type="evidence" value="ECO:0007669"/>
    <property type="project" value="UniProtKB-KW"/>
</dbReference>
<comment type="function">
    <text evidence="10">Necessary for normal cell division and for the maintenance of normal septation.</text>
</comment>
<comment type="caution">
    <text evidence="12">The sequence shown here is derived from an EMBL/GenBank/DDBJ whole genome shotgun (WGS) entry which is preliminary data.</text>
</comment>